<dbReference type="Gene3D" id="2.30.30.100">
    <property type="match status" value="1"/>
</dbReference>
<dbReference type="Proteomes" id="UP000316726">
    <property type="component" value="Chromosome 2"/>
</dbReference>
<gene>
    <name evidence="1" type="ORF">A3770_02p18400</name>
</gene>
<keyword evidence="2" id="KW-1185">Reference proteome</keyword>
<reference evidence="1 2" key="1">
    <citation type="submission" date="2018-07" db="EMBL/GenBank/DDBJ databases">
        <title>The complete nuclear genome of the prasinophyte Chloropicon primus (CCMP1205).</title>
        <authorList>
            <person name="Pombert J.-F."/>
            <person name="Otis C."/>
            <person name="Turmel M."/>
            <person name="Lemieux C."/>
        </authorList>
    </citation>
    <scope>NUCLEOTIDE SEQUENCE [LARGE SCALE GENOMIC DNA]</scope>
    <source>
        <strain evidence="1 2">CCMP1205</strain>
    </source>
</reference>
<organism evidence="1 2">
    <name type="scientific">Chloropicon primus</name>
    <dbReference type="NCBI Taxonomy" id="1764295"/>
    <lineage>
        <taxon>Eukaryota</taxon>
        <taxon>Viridiplantae</taxon>
        <taxon>Chlorophyta</taxon>
        <taxon>Chloropicophyceae</taxon>
        <taxon>Chloropicales</taxon>
        <taxon>Chloropicaceae</taxon>
        <taxon>Chloropicon</taxon>
    </lineage>
</organism>
<protein>
    <recommendedName>
        <fullName evidence="3">LSM domain-containing protein</fullName>
    </recommendedName>
</protein>
<sequence length="110" mass="11653">MSEDLVVAEEPLDRKGVAEQRITFLGILEESCKSKAAVSLRFHGPGVEGVKASGTLLAVESSLDEILVENLKTPTGELPVARVNLDDVLYIKVGDAVGGESRQGGENHVP</sequence>
<dbReference type="GO" id="GO:0034719">
    <property type="term" value="C:SMN-Sm protein complex"/>
    <property type="evidence" value="ECO:0007669"/>
    <property type="project" value="InterPro"/>
</dbReference>
<dbReference type="InterPro" id="IPR020338">
    <property type="entry name" value="SMN_gemin7"/>
</dbReference>
<evidence type="ECO:0000313" key="2">
    <source>
        <dbReference type="Proteomes" id="UP000316726"/>
    </source>
</evidence>
<name>A0A5B8MIZ7_9CHLO</name>
<dbReference type="OrthoDB" id="70763at2759"/>
<dbReference type="EMBL" id="CP031035">
    <property type="protein sequence ID" value="QDZ19322.1"/>
    <property type="molecule type" value="Genomic_DNA"/>
</dbReference>
<accession>A0A5B8MIZ7</accession>
<evidence type="ECO:0008006" key="3">
    <source>
        <dbReference type="Google" id="ProtNLM"/>
    </source>
</evidence>
<proteinExistence type="predicted"/>
<dbReference type="Pfam" id="PF11095">
    <property type="entry name" value="Gemin7"/>
    <property type="match status" value="1"/>
</dbReference>
<dbReference type="AlphaFoldDB" id="A0A5B8MIZ7"/>
<evidence type="ECO:0000313" key="1">
    <source>
        <dbReference type="EMBL" id="QDZ19322.1"/>
    </source>
</evidence>